<proteinExistence type="predicted"/>
<keyword evidence="4" id="KW-1185">Reference proteome</keyword>
<comment type="caution">
    <text evidence="3">The sequence shown here is derived from an EMBL/GenBank/DDBJ whole genome shotgun (WGS) entry which is preliminary data.</text>
</comment>
<dbReference type="EMBL" id="AMYB01000010">
    <property type="protein sequence ID" value="OAC98476.1"/>
    <property type="molecule type" value="Genomic_DNA"/>
</dbReference>
<evidence type="ECO:0000259" key="2">
    <source>
        <dbReference type="PROSITE" id="PS51925"/>
    </source>
</evidence>
<dbReference type="Proteomes" id="UP000077051">
    <property type="component" value="Unassembled WGS sequence"/>
</dbReference>
<dbReference type="STRING" id="747725.A0A162YFP2"/>
<organism evidence="3 4">
    <name type="scientific">Mucor lusitanicus CBS 277.49</name>
    <dbReference type="NCBI Taxonomy" id="747725"/>
    <lineage>
        <taxon>Eukaryota</taxon>
        <taxon>Fungi</taxon>
        <taxon>Fungi incertae sedis</taxon>
        <taxon>Mucoromycota</taxon>
        <taxon>Mucoromycotina</taxon>
        <taxon>Mucoromycetes</taxon>
        <taxon>Mucorales</taxon>
        <taxon>Mucorineae</taxon>
        <taxon>Mucoraceae</taxon>
        <taxon>Mucor</taxon>
    </lineage>
</organism>
<dbReference type="VEuPathDB" id="FungiDB:MUCCIDRAFT_167554"/>
<dbReference type="Pfam" id="PF02201">
    <property type="entry name" value="SWIB"/>
    <property type="match status" value="1"/>
</dbReference>
<gene>
    <name evidence="3" type="ORF">MUCCIDRAFT_167554</name>
</gene>
<dbReference type="InterPro" id="IPR019835">
    <property type="entry name" value="SWIB_domain"/>
</dbReference>
<dbReference type="AlphaFoldDB" id="A0A162YFP2"/>
<evidence type="ECO:0000313" key="3">
    <source>
        <dbReference type="EMBL" id="OAC98476.1"/>
    </source>
</evidence>
<evidence type="ECO:0000313" key="4">
    <source>
        <dbReference type="Proteomes" id="UP000077051"/>
    </source>
</evidence>
<evidence type="ECO:0000256" key="1">
    <source>
        <dbReference type="SAM" id="MobiDB-lite"/>
    </source>
</evidence>
<dbReference type="Gene3D" id="1.10.245.10">
    <property type="entry name" value="SWIB/MDM2 domain"/>
    <property type="match status" value="1"/>
</dbReference>
<dbReference type="PROSITE" id="PS51925">
    <property type="entry name" value="SWIB_MDM2"/>
    <property type="match status" value="1"/>
</dbReference>
<dbReference type="InterPro" id="IPR036885">
    <property type="entry name" value="SWIB_MDM2_dom_sf"/>
</dbReference>
<dbReference type="PANTHER" id="PTHR13844">
    <property type="entry name" value="SWI/SNF-RELATED MATRIX-ASSOCIATED ACTIN-DEPENDENT REGULATOR OF CHROMATIN SUBFAMILY D"/>
    <property type="match status" value="1"/>
</dbReference>
<feature type="compositionally biased region" description="Basic residues" evidence="1">
    <location>
        <begin position="137"/>
        <end position="150"/>
    </location>
</feature>
<name>A0A162YFP2_MUCCL</name>
<dbReference type="SUPFAM" id="SSF47592">
    <property type="entry name" value="SWIB/MDM2 domain"/>
    <property type="match status" value="1"/>
</dbReference>
<feature type="region of interest" description="Disordered" evidence="1">
    <location>
        <begin position="130"/>
        <end position="199"/>
    </location>
</feature>
<dbReference type="CDD" id="cd10567">
    <property type="entry name" value="SWIB-MDM2_like"/>
    <property type="match status" value="1"/>
</dbReference>
<dbReference type="SMART" id="SM00151">
    <property type="entry name" value="SWIB"/>
    <property type="match status" value="1"/>
</dbReference>
<reference evidence="3 4" key="1">
    <citation type="submission" date="2015-06" db="EMBL/GenBank/DDBJ databases">
        <title>Expansion of signal transduction pathways in fungi by whole-genome duplication.</title>
        <authorList>
            <consortium name="DOE Joint Genome Institute"/>
            <person name="Corrochano L.M."/>
            <person name="Kuo A."/>
            <person name="Marcet-Houben M."/>
            <person name="Polaino S."/>
            <person name="Salamov A."/>
            <person name="Villalobos J.M."/>
            <person name="Alvarez M.I."/>
            <person name="Avalos J."/>
            <person name="Benito E.P."/>
            <person name="Benoit I."/>
            <person name="Burger G."/>
            <person name="Camino L.P."/>
            <person name="Canovas D."/>
            <person name="Cerda-Olmedo E."/>
            <person name="Cheng J.-F."/>
            <person name="Dominguez A."/>
            <person name="Elias M."/>
            <person name="Eslava A.P."/>
            <person name="Glaser F."/>
            <person name="Grimwood J."/>
            <person name="Gutierrez G."/>
            <person name="Heitman J."/>
            <person name="Henrissat B."/>
            <person name="Iturriaga E.A."/>
            <person name="Lang B.F."/>
            <person name="Lavin J.L."/>
            <person name="Lee S."/>
            <person name="Li W."/>
            <person name="Lindquist E."/>
            <person name="Lopez-Garcia S."/>
            <person name="Luque E.M."/>
            <person name="Marcos A.T."/>
            <person name="Martin J."/>
            <person name="Mccluskey K."/>
            <person name="Medina H.R."/>
            <person name="Miralles-Duran A."/>
            <person name="Miyazaki A."/>
            <person name="Munoz-Torres E."/>
            <person name="Oguiza J.A."/>
            <person name="Ohm R."/>
            <person name="Olmedo M."/>
            <person name="Orejas M."/>
            <person name="Ortiz-Castellanos L."/>
            <person name="Pisabarro A.G."/>
            <person name="Rodriguez-Romero J."/>
            <person name="Ruiz-Herrera J."/>
            <person name="Ruiz-Vazquez R."/>
            <person name="Sanz C."/>
            <person name="Schackwitz W."/>
            <person name="Schmutz J."/>
            <person name="Shahriari M."/>
            <person name="Shelest E."/>
            <person name="Silva-Franco F."/>
            <person name="Soanes D."/>
            <person name="Syed K."/>
            <person name="Tagua V.G."/>
            <person name="Talbot N.J."/>
            <person name="Thon M."/>
            <person name="De Vries R.P."/>
            <person name="Wiebenga A."/>
            <person name="Yadav J.S."/>
            <person name="Braun E.L."/>
            <person name="Baker S."/>
            <person name="Garre V."/>
            <person name="Horwitz B."/>
            <person name="Torres-Martinez S."/>
            <person name="Idnurm A."/>
            <person name="Herrera-Estrella A."/>
            <person name="Gabaldon T."/>
            <person name="Grigoriev I.V."/>
        </authorList>
    </citation>
    <scope>NUCLEOTIDE SEQUENCE [LARGE SCALE GENOMIC DNA]</scope>
    <source>
        <strain evidence="3 4">CBS 277.49</strain>
    </source>
</reference>
<dbReference type="OrthoDB" id="10251073at2759"/>
<protein>
    <recommendedName>
        <fullName evidence="2">DM2 domain-containing protein</fullName>
    </recommendedName>
</protein>
<dbReference type="InterPro" id="IPR003121">
    <property type="entry name" value="SWIB_MDM2_domain"/>
</dbReference>
<sequence>MNFNNFNNYTNEPMDNSNDMNLNNNLLLSDLFLWDNTNNQSSSSDPISSSTTTTTTSVSLLDETFMFGVPPSAISNELYIQPNHDFLDLFSQQEKDFIINSNDSTMMLHHEMYNSGNNNNGLVVEPFTDLDATQPNKKPKKRASSQGKRKAPVEDESSLQQQQEQQQVDVKKPKRKRKKKPVVDVDPNAPPKPKRITGLNKPLILSASLQTIMDGATQLSRPEIVKRLWKYIKSNQLQDPADRRYILCDAKLKSIFQQDRVNSFGMNRDLSAHLTKIETTSGAIHTTAAPVVPPIQTEDFSPVPTAETPDIMTPSDAEVLQNWNTFI</sequence>
<feature type="domain" description="DM2" evidence="2">
    <location>
        <begin position="198"/>
        <end position="276"/>
    </location>
</feature>
<accession>A0A162YFP2</accession>